<dbReference type="RefSeq" id="WP_183462688.1">
    <property type="nucleotide sequence ID" value="NZ_JACHWZ010000022.1"/>
</dbReference>
<dbReference type="SUPFAM" id="SSF51690">
    <property type="entry name" value="Nicotinate/Quinolinate PRTase C-terminal domain-like"/>
    <property type="match status" value="1"/>
</dbReference>
<comment type="subunit">
    <text evidence="4">Hexamer formed by 3 homodimers.</text>
</comment>
<accession>A0A7W4WEW5</accession>
<evidence type="ECO:0000256" key="3">
    <source>
        <dbReference type="ARBA" id="ARBA00009400"/>
    </source>
</evidence>
<sequence length="284" mass="30969">MHPQDTDIPNLVADMQHSVRAALAEDVGSGDITAQLIPADQRARARVITREDCTLCGRAWAEEVFRQLDPELRLEWHFEDGDKVPAESVIFELEGSARSILTGERTALNFLQTLSGTATTASQYATRAADTQIRILDTRKTIPGLRSAQKYAVLCGGCHNHRIGLYDAFLIKENHIAAAGGIDKAVAQARAIKPEALVEVEVENLEELKQALASGADVIMLDEFTDADTQAALSLARGKAKIEISGSVDSERLRQLAQLDVDYISSGSLTKHLRAIDLSLRIDL</sequence>
<dbReference type="UniPathway" id="UPA00253">
    <property type="reaction ID" value="UER00331"/>
</dbReference>
<dbReference type="NCBIfam" id="TIGR00078">
    <property type="entry name" value="nadC"/>
    <property type="match status" value="1"/>
</dbReference>
<evidence type="ECO:0000259" key="13">
    <source>
        <dbReference type="Pfam" id="PF01729"/>
    </source>
</evidence>
<keyword evidence="6" id="KW-0662">Pyridine nucleotide biosynthesis</keyword>
<dbReference type="GO" id="GO:0009435">
    <property type="term" value="P:NAD+ biosynthetic process"/>
    <property type="evidence" value="ECO:0007669"/>
    <property type="project" value="UniProtKB-UniPathway"/>
</dbReference>
<dbReference type="InterPro" id="IPR037128">
    <property type="entry name" value="Quinolinate_PRibosylTase_N_sf"/>
</dbReference>
<evidence type="ECO:0000313" key="15">
    <source>
        <dbReference type="EMBL" id="MBB3062949.1"/>
    </source>
</evidence>
<dbReference type="CDD" id="cd01572">
    <property type="entry name" value="QPRTase"/>
    <property type="match status" value="1"/>
</dbReference>
<feature type="domain" description="Quinolinate phosphoribosyl transferase C-terminal" evidence="13">
    <location>
        <begin position="118"/>
        <end position="281"/>
    </location>
</feature>
<reference evidence="15 16" key="1">
    <citation type="submission" date="2020-08" db="EMBL/GenBank/DDBJ databases">
        <title>Genomic Encyclopedia of Type Strains, Phase III (KMG-III): the genomes of soil and plant-associated and newly described type strains.</title>
        <authorList>
            <person name="Whitman W."/>
        </authorList>
    </citation>
    <scope>NUCLEOTIDE SEQUENCE [LARGE SCALE GENOMIC DNA]</scope>
    <source>
        <strain evidence="15 16">CECT 8799</strain>
    </source>
</reference>
<keyword evidence="7 12" id="KW-0328">Glycosyltransferase</keyword>
<evidence type="ECO:0000256" key="11">
    <source>
        <dbReference type="ARBA" id="ARBA00069173"/>
    </source>
</evidence>
<dbReference type="EMBL" id="JACHWZ010000022">
    <property type="protein sequence ID" value="MBB3062949.1"/>
    <property type="molecule type" value="Genomic_DNA"/>
</dbReference>
<dbReference type="InterPro" id="IPR013785">
    <property type="entry name" value="Aldolase_TIM"/>
</dbReference>
<feature type="domain" description="Quinolinate phosphoribosyl transferase N-terminal" evidence="14">
    <location>
        <begin position="31"/>
        <end position="115"/>
    </location>
</feature>
<comment type="caution">
    <text evidence="15">The sequence shown here is derived from an EMBL/GenBank/DDBJ whole genome shotgun (WGS) entry which is preliminary data.</text>
</comment>
<dbReference type="Pfam" id="PF02749">
    <property type="entry name" value="QRPTase_N"/>
    <property type="match status" value="1"/>
</dbReference>
<evidence type="ECO:0000256" key="6">
    <source>
        <dbReference type="ARBA" id="ARBA00022642"/>
    </source>
</evidence>
<dbReference type="AlphaFoldDB" id="A0A7W4WEW5"/>
<evidence type="ECO:0000256" key="10">
    <source>
        <dbReference type="ARBA" id="ARBA00047445"/>
    </source>
</evidence>
<evidence type="ECO:0000256" key="4">
    <source>
        <dbReference type="ARBA" id="ARBA00011218"/>
    </source>
</evidence>
<dbReference type="GO" id="GO:0004514">
    <property type="term" value="F:nicotinate-nucleotide diphosphorylase (carboxylating) activity"/>
    <property type="evidence" value="ECO:0007669"/>
    <property type="project" value="UniProtKB-EC"/>
</dbReference>
<comment type="similarity">
    <text evidence="3 12">Belongs to the NadC/ModD family.</text>
</comment>
<evidence type="ECO:0000256" key="7">
    <source>
        <dbReference type="ARBA" id="ARBA00022676"/>
    </source>
</evidence>
<name>A0A7W4WEW5_9GAMM</name>
<evidence type="ECO:0000256" key="8">
    <source>
        <dbReference type="ARBA" id="ARBA00022679"/>
    </source>
</evidence>
<comment type="function">
    <text evidence="1">Involved in the catabolism of quinolinic acid (QA).</text>
</comment>
<dbReference type="PANTHER" id="PTHR32179:SF3">
    <property type="entry name" value="NICOTINATE-NUCLEOTIDE PYROPHOSPHORYLASE [CARBOXYLATING]"/>
    <property type="match status" value="1"/>
</dbReference>
<dbReference type="GO" id="GO:0005737">
    <property type="term" value="C:cytoplasm"/>
    <property type="evidence" value="ECO:0007669"/>
    <property type="project" value="TreeGrafter"/>
</dbReference>
<comment type="catalytic activity">
    <reaction evidence="10">
        <text>nicotinate beta-D-ribonucleotide + CO2 + diphosphate = quinolinate + 5-phospho-alpha-D-ribose 1-diphosphate + 2 H(+)</text>
        <dbReference type="Rhea" id="RHEA:12733"/>
        <dbReference type="ChEBI" id="CHEBI:15378"/>
        <dbReference type="ChEBI" id="CHEBI:16526"/>
        <dbReference type="ChEBI" id="CHEBI:29959"/>
        <dbReference type="ChEBI" id="CHEBI:33019"/>
        <dbReference type="ChEBI" id="CHEBI:57502"/>
        <dbReference type="ChEBI" id="CHEBI:58017"/>
        <dbReference type="EC" id="2.4.2.19"/>
    </reaction>
</comment>
<organism evidence="15 16">
    <name type="scientific">Microbulbifer rhizosphaerae</name>
    <dbReference type="NCBI Taxonomy" id="1562603"/>
    <lineage>
        <taxon>Bacteria</taxon>
        <taxon>Pseudomonadati</taxon>
        <taxon>Pseudomonadota</taxon>
        <taxon>Gammaproteobacteria</taxon>
        <taxon>Cellvibrionales</taxon>
        <taxon>Microbulbiferaceae</taxon>
        <taxon>Microbulbifer</taxon>
    </lineage>
</organism>
<dbReference type="PANTHER" id="PTHR32179">
    <property type="entry name" value="NICOTINATE-NUCLEOTIDE PYROPHOSPHORYLASE [CARBOXYLATING]"/>
    <property type="match status" value="1"/>
</dbReference>
<dbReference type="InterPro" id="IPR027277">
    <property type="entry name" value="NadC/ModD"/>
</dbReference>
<evidence type="ECO:0000256" key="1">
    <source>
        <dbReference type="ARBA" id="ARBA00003237"/>
    </source>
</evidence>
<evidence type="ECO:0000259" key="14">
    <source>
        <dbReference type="Pfam" id="PF02749"/>
    </source>
</evidence>
<evidence type="ECO:0000256" key="2">
    <source>
        <dbReference type="ARBA" id="ARBA00004893"/>
    </source>
</evidence>
<dbReference type="FunFam" id="3.90.1170.20:FF:000001">
    <property type="entry name" value="Nicotinate-nucleotide diphosphorylase (Carboxylating)"/>
    <property type="match status" value="1"/>
</dbReference>
<gene>
    <name evidence="15" type="ORF">FHS09_003800</name>
</gene>
<dbReference type="Proteomes" id="UP000535937">
    <property type="component" value="Unassembled WGS sequence"/>
</dbReference>
<evidence type="ECO:0000313" key="16">
    <source>
        <dbReference type="Proteomes" id="UP000535937"/>
    </source>
</evidence>
<dbReference type="Pfam" id="PF01729">
    <property type="entry name" value="QRPTase_C"/>
    <property type="match status" value="1"/>
</dbReference>
<dbReference type="InterPro" id="IPR036068">
    <property type="entry name" value="Nicotinate_pribotase-like_C"/>
</dbReference>
<dbReference type="Gene3D" id="3.20.20.70">
    <property type="entry name" value="Aldolase class I"/>
    <property type="match status" value="1"/>
</dbReference>
<dbReference type="GO" id="GO:0034213">
    <property type="term" value="P:quinolinate catabolic process"/>
    <property type="evidence" value="ECO:0007669"/>
    <property type="project" value="TreeGrafter"/>
</dbReference>
<dbReference type="PIRSF" id="PIRSF006250">
    <property type="entry name" value="NadC_ModD"/>
    <property type="match status" value="1"/>
</dbReference>
<evidence type="ECO:0000256" key="9">
    <source>
        <dbReference type="ARBA" id="ARBA00033102"/>
    </source>
</evidence>
<evidence type="ECO:0000256" key="12">
    <source>
        <dbReference type="PIRNR" id="PIRNR006250"/>
    </source>
</evidence>
<dbReference type="FunFam" id="3.20.20.70:FF:000030">
    <property type="entry name" value="Nicotinate-nucleotide pyrophosphorylase, carboxylating"/>
    <property type="match status" value="1"/>
</dbReference>
<dbReference type="InterPro" id="IPR022412">
    <property type="entry name" value="Quinolinate_PRibosylTrfase_N"/>
</dbReference>
<comment type="pathway">
    <text evidence="2">Cofactor biosynthesis; NAD(+) biosynthesis; nicotinate D-ribonucleotide from quinolinate: step 1/1.</text>
</comment>
<protein>
    <recommendedName>
        <fullName evidence="11">Probable nicotinate-nucleotide pyrophosphorylase [carboxylating]</fullName>
        <ecNumber evidence="5">2.4.2.19</ecNumber>
    </recommendedName>
    <alternativeName>
        <fullName evidence="9">Quinolinate phosphoribosyltransferase [decarboxylating]</fullName>
    </alternativeName>
</protein>
<dbReference type="InterPro" id="IPR002638">
    <property type="entry name" value="Quinolinate_PRibosylTrfase_C"/>
</dbReference>
<dbReference type="SUPFAM" id="SSF54675">
    <property type="entry name" value="Nicotinate/Quinolinate PRTase N-terminal domain-like"/>
    <property type="match status" value="1"/>
</dbReference>
<dbReference type="InterPro" id="IPR004393">
    <property type="entry name" value="NadC"/>
</dbReference>
<keyword evidence="16" id="KW-1185">Reference proteome</keyword>
<dbReference type="EC" id="2.4.2.19" evidence="5"/>
<dbReference type="Gene3D" id="3.90.1170.20">
    <property type="entry name" value="Quinolinate phosphoribosyl transferase, N-terminal domain"/>
    <property type="match status" value="1"/>
</dbReference>
<evidence type="ECO:0000256" key="5">
    <source>
        <dbReference type="ARBA" id="ARBA00011944"/>
    </source>
</evidence>
<keyword evidence="8 12" id="KW-0808">Transferase</keyword>
<proteinExistence type="inferred from homology"/>